<evidence type="ECO:0000313" key="1">
    <source>
        <dbReference type="EnsemblMetazoa" id="ADIR000769-PA"/>
    </source>
</evidence>
<reference evidence="2" key="1">
    <citation type="submission" date="2013-03" db="EMBL/GenBank/DDBJ databases">
        <title>The Genome Sequence of Anopheles dirus WRAIR2.</title>
        <authorList>
            <consortium name="The Broad Institute Genomics Platform"/>
            <person name="Neafsey D.E."/>
            <person name="Walton C."/>
            <person name="Walker B."/>
            <person name="Young S.K."/>
            <person name="Zeng Q."/>
            <person name="Gargeya S."/>
            <person name="Fitzgerald M."/>
            <person name="Haas B."/>
            <person name="Abouelleil A."/>
            <person name="Allen A.W."/>
            <person name="Alvarado L."/>
            <person name="Arachchi H.M."/>
            <person name="Berlin A.M."/>
            <person name="Chapman S.B."/>
            <person name="Gainer-Dewar J."/>
            <person name="Goldberg J."/>
            <person name="Griggs A."/>
            <person name="Gujja S."/>
            <person name="Hansen M."/>
            <person name="Howarth C."/>
            <person name="Imamovic A."/>
            <person name="Ireland A."/>
            <person name="Larimer J."/>
            <person name="McCowan C."/>
            <person name="Murphy C."/>
            <person name="Pearson M."/>
            <person name="Poon T.W."/>
            <person name="Priest M."/>
            <person name="Roberts A."/>
            <person name="Saif S."/>
            <person name="Shea T."/>
            <person name="Sisk P."/>
            <person name="Sykes S."/>
            <person name="Wortman J."/>
            <person name="Nusbaum C."/>
            <person name="Birren B."/>
        </authorList>
    </citation>
    <scope>NUCLEOTIDE SEQUENCE [LARGE SCALE GENOMIC DNA]</scope>
    <source>
        <strain evidence="2">WRAIR2</strain>
    </source>
</reference>
<sequence length="87" mass="9846">MATLEARFGRPDLIVESLIAKIRKMAAPKMEKLHTVVDFGFAVKRLLGTVRASGLQEYLFTCPCRSSDTVHIISQHMRGMILYHQVD</sequence>
<reference evidence="1" key="2">
    <citation type="submission" date="2020-05" db="UniProtKB">
        <authorList>
            <consortium name="EnsemblMetazoa"/>
        </authorList>
    </citation>
    <scope>IDENTIFICATION</scope>
    <source>
        <strain evidence="1">WRAIR2</strain>
    </source>
</reference>
<dbReference type="Proteomes" id="UP000075884">
    <property type="component" value="Unassembled WGS sequence"/>
</dbReference>
<evidence type="ECO:0000313" key="2">
    <source>
        <dbReference type="Proteomes" id="UP000075884"/>
    </source>
</evidence>
<accession>A0A182MZG4</accession>
<dbReference type="VEuPathDB" id="VectorBase:ADIR000769"/>
<keyword evidence="2" id="KW-1185">Reference proteome</keyword>
<dbReference type="STRING" id="7168.A0A182MZG4"/>
<dbReference type="AlphaFoldDB" id="A0A182MZG4"/>
<dbReference type="EnsemblMetazoa" id="ADIR000769-RA">
    <property type="protein sequence ID" value="ADIR000769-PA"/>
    <property type="gene ID" value="ADIR000769"/>
</dbReference>
<organism evidence="1 2">
    <name type="scientific">Anopheles dirus</name>
    <dbReference type="NCBI Taxonomy" id="7168"/>
    <lineage>
        <taxon>Eukaryota</taxon>
        <taxon>Metazoa</taxon>
        <taxon>Ecdysozoa</taxon>
        <taxon>Arthropoda</taxon>
        <taxon>Hexapoda</taxon>
        <taxon>Insecta</taxon>
        <taxon>Pterygota</taxon>
        <taxon>Neoptera</taxon>
        <taxon>Endopterygota</taxon>
        <taxon>Diptera</taxon>
        <taxon>Nematocera</taxon>
        <taxon>Culicoidea</taxon>
        <taxon>Culicidae</taxon>
        <taxon>Anophelinae</taxon>
        <taxon>Anopheles</taxon>
    </lineage>
</organism>
<protein>
    <submittedName>
        <fullName evidence="1">Uncharacterized protein</fullName>
    </submittedName>
</protein>
<name>A0A182MZG4_9DIPT</name>
<proteinExistence type="predicted"/>